<dbReference type="GO" id="GO:0030170">
    <property type="term" value="F:pyridoxal phosphate binding"/>
    <property type="evidence" value="ECO:0007669"/>
    <property type="project" value="InterPro"/>
</dbReference>
<organism evidence="5 6">
    <name type="scientific">Magnaporthiopsis poae (strain ATCC 64411 / 73-15)</name>
    <name type="common">Kentucky bluegrass fungus</name>
    <name type="synonym">Magnaporthe poae</name>
    <dbReference type="NCBI Taxonomy" id="644358"/>
    <lineage>
        <taxon>Eukaryota</taxon>
        <taxon>Fungi</taxon>
        <taxon>Dikarya</taxon>
        <taxon>Ascomycota</taxon>
        <taxon>Pezizomycotina</taxon>
        <taxon>Sordariomycetes</taxon>
        <taxon>Sordariomycetidae</taxon>
        <taxon>Magnaporthales</taxon>
        <taxon>Magnaporthaceae</taxon>
        <taxon>Magnaporthiopsis</taxon>
    </lineage>
</organism>
<dbReference type="STRING" id="644358.A0A0C4E323"/>
<comment type="similarity">
    <text evidence="1">Belongs to the class-I pyridoxal-phosphate-dependent aminotransferase family.</text>
</comment>
<reference evidence="5" key="5">
    <citation type="submission" date="2015-06" db="UniProtKB">
        <authorList>
            <consortium name="EnsemblFungi"/>
        </authorList>
    </citation>
    <scope>IDENTIFICATION</scope>
    <source>
        <strain evidence="5">ATCC 64411</strain>
    </source>
</reference>
<dbReference type="OrthoDB" id="7042322at2759"/>
<evidence type="ECO:0000256" key="2">
    <source>
        <dbReference type="ARBA" id="ARBA00022898"/>
    </source>
</evidence>
<evidence type="ECO:0000313" key="5">
    <source>
        <dbReference type="EnsemblFungi" id="MAPG_06815T0"/>
    </source>
</evidence>
<dbReference type="CDD" id="cd00609">
    <property type="entry name" value="AAT_like"/>
    <property type="match status" value="1"/>
</dbReference>
<dbReference type="PANTHER" id="PTHR43510">
    <property type="entry name" value="AMINOTRANSFERASE FUNCTION, HYPOTHETICAL (EUROFUNG)"/>
    <property type="match status" value="1"/>
</dbReference>
<dbReference type="InterPro" id="IPR004838">
    <property type="entry name" value="NHTrfase_class1_PyrdxlP-BS"/>
</dbReference>
<dbReference type="InterPro" id="IPR015424">
    <property type="entry name" value="PyrdxlP-dep_Trfase"/>
</dbReference>
<evidence type="ECO:0000313" key="6">
    <source>
        <dbReference type="Proteomes" id="UP000011715"/>
    </source>
</evidence>
<dbReference type="InterPro" id="IPR015422">
    <property type="entry name" value="PyrdxlP-dep_Trfase_small"/>
</dbReference>
<dbReference type="PROSITE" id="PS00105">
    <property type="entry name" value="AA_TRANSFER_CLASS_1"/>
    <property type="match status" value="1"/>
</dbReference>
<dbReference type="EnsemblFungi" id="MAPG_06815T0">
    <property type="protein sequence ID" value="MAPG_06815T0"/>
    <property type="gene ID" value="MAPG_06815"/>
</dbReference>
<dbReference type="InterPro" id="IPR015421">
    <property type="entry name" value="PyrdxlP-dep_Trfase_major"/>
</dbReference>
<dbReference type="Gene3D" id="3.40.640.10">
    <property type="entry name" value="Type I PLP-dependent aspartate aminotransferase-like (Major domain)"/>
    <property type="match status" value="1"/>
</dbReference>
<keyword evidence="6" id="KW-1185">Reference proteome</keyword>
<gene>
    <name evidence="4" type="ORF">MAPG_06815</name>
</gene>
<dbReference type="eggNOG" id="KOG0257">
    <property type="taxonomic scope" value="Eukaryota"/>
</dbReference>
<dbReference type="GO" id="GO:0003824">
    <property type="term" value="F:catalytic activity"/>
    <property type="evidence" value="ECO:0007669"/>
    <property type="project" value="InterPro"/>
</dbReference>
<dbReference type="Gene3D" id="3.90.1150.10">
    <property type="entry name" value="Aspartate Aminotransferase, domain 1"/>
    <property type="match status" value="1"/>
</dbReference>
<accession>A0A0C4E323</accession>
<dbReference type="Proteomes" id="UP000011715">
    <property type="component" value="Unassembled WGS sequence"/>
</dbReference>
<dbReference type="EMBL" id="ADBL01001642">
    <property type="status" value="NOT_ANNOTATED_CDS"/>
    <property type="molecule type" value="Genomic_DNA"/>
</dbReference>
<evidence type="ECO:0000259" key="3">
    <source>
        <dbReference type="Pfam" id="PF00155"/>
    </source>
</evidence>
<dbReference type="SUPFAM" id="SSF53383">
    <property type="entry name" value="PLP-dependent transferases"/>
    <property type="match status" value="1"/>
</dbReference>
<proteinExistence type="inferred from homology"/>
<reference evidence="5" key="4">
    <citation type="journal article" date="2015" name="G3 (Bethesda)">
        <title>Genome sequences of three phytopathogenic species of the Magnaporthaceae family of fungi.</title>
        <authorList>
            <person name="Okagaki L.H."/>
            <person name="Nunes C.C."/>
            <person name="Sailsbery J."/>
            <person name="Clay B."/>
            <person name="Brown D."/>
            <person name="John T."/>
            <person name="Oh Y."/>
            <person name="Young N."/>
            <person name="Fitzgerald M."/>
            <person name="Haas B.J."/>
            <person name="Zeng Q."/>
            <person name="Young S."/>
            <person name="Adiconis X."/>
            <person name="Fan L."/>
            <person name="Levin J.Z."/>
            <person name="Mitchell T.K."/>
            <person name="Okubara P.A."/>
            <person name="Farman M.L."/>
            <person name="Kohn L.M."/>
            <person name="Birren B."/>
            <person name="Ma L.-J."/>
            <person name="Dean R.A."/>
        </authorList>
    </citation>
    <scope>NUCLEOTIDE SEQUENCE</scope>
    <source>
        <strain evidence="5">ATCC 64411 / 73-15</strain>
    </source>
</reference>
<dbReference type="AlphaFoldDB" id="A0A0C4E323"/>
<dbReference type="EMBL" id="GL876970">
    <property type="protein sequence ID" value="KLU87824.1"/>
    <property type="molecule type" value="Genomic_DNA"/>
</dbReference>
<reference evidence="4" key="3">
    <citation type="submission" date="2011-03" db="EMBL/GenBank/DDBJ databases">
        <title>Annotation of Magnaporthe poae ATCC 64411.</title>
        <authorList>
            <person name="Ma L.-J."/>
            <person name="Dead R."/>
            <person name="Young S.K."/>
            <person name="Zeng Q."/>
            <person name="Gargeya S."/>
            <person name="Fitzgerald M."/>
            <person name="Haas B."/>
            <person name="Abouelleil A."/>
            <person name="Alvarado L."/>
            <person name="Arachchi H.M."/>
            <person name="Berlin A."/>
            <person name="Brown A."/>
            <person name="Chapman S.B."/>
            <person name="Chen Z."/>
            <person name="Dunbar C."/>
            <person name="Freedman E."/>
            <person name="Gearin G."/>
            <person name="Gellesch M."/>
            <person name="Goldberg J."/>
            <person name="Griggs A."/>
            <person name="Gujja S."/>
            <person name="Heiman D."/>
            <person name="Howarth C."/>
            <person name="Larson L."/>
            <person name="Lui A."/>
            <person name="MacDonald P.J.P."/>
            <person name="Mehta T."/>
            <person name="Montmayeur A."/>
            <person name="Murphy C."/>
            <person name="Neiman D."/>
            <person name="Pearson M."/>
            <person name="Priest M."/>
            <person name="Roberts A."/>
            <person name="Saif S."/>
            <person name="Shea T."/>
            <person name="Shenoy N."/>
            <person name="Sisk P."/>
            <person name="Stolte C."/>
            <person name="Sykes S."/>
            <person name="Yandava C."/>
            <person name="Wortman J."/>
            <person name="Nusbaum C."/>
            <person name="Birren B."/>
        </authorList>
    </citation>
    <scope>NUCLEOTIDE SEQUENCE</scope>
    <source>
        <strain evidence="4">ATCC 64411</strain>
    </source>
</reference>
<reference evidence="4" key="2">
    <citation type="submission" date="2010-05" db="EMBL/GenBank/DDBJ databases">
        <title>The Genome Sequence of Magnaporthe poae strain ATCC 64411.</title>
        <authorList>
            <consortium name="The Broad Institute Genome Sequencing Platform"/>
            <consortium name="Broad Institute Genome Sequencing Center for Infectious Disease"/>
            <person name="Ma L.-J."/>
            <person name="Dead R."/>
            <person name="Young S."/>
            <person name="Zeng Q."/>
            <person name="Koehrsen M."/>
            <person name="Alvarado L."/>
            <person name="Berlin A."/>
            <person name="Chapman S.B."/>
            <person name="Chen Z."/>
            <person name="Freedman E."/>
            <person name="Gellesch M."/>
            <person name="Goldberg J."/>
            <person name="Griggs A."/>
            <person name="Gujja S."/>
            <person name="Heilman E.R."/>
            <person name="Heiman D."/>
            <person name="Hepburn T."/>
            <person name="Howarth C."/>
            <person name="Jen D."/>
            <person name="Larson L."/>
            <person name="Mehta T."/>
            <person name="Neiman D."/>
            <person name="Pearson M."/>
            <person name="Roberts A."/>
            <person name="Saif S."/>
            <person name="Shea T."/>
            <person name="Shenoy N."/>
            <person name="Sisk P."/>
            <person name="Stolte C."/>
            <person name="Sykes S."/>
            <person name="Walk T."/>
            <person name="White J."/>
            <person name="Yandava C."/>
            <person name="Haas B."/>
            <person name="Nusbaum C."/>
            <person name="Birren B."/>
        </authorList>
    </citation>
    <scope>NUCLEOTIDE SEQUENCE</scope>
    <source>
        <strain evidence="4">ATCC 64411</strain>
    </source>
</reference>
<evidence type="ECO:0000256" key="1">
    <source>
        <dbReference type="ARBA" id="ARBA00007441"/>
    </source>
</evidence>
<dbReference type="Pfam" id="PF00155">
    <property type="entry name" value="Aminotran_1_2"/>
    <property type="match status" value="1"/>
</dbReference>
<name>A0A0C4E323_MAGP6</name>
<dbReference type="InterPro" id="IPR004839">
    <property type="entry name" value="Aminotransferase_I/II_large"/>
</dbReference>
<dbReference type="OMA" id="IMAARDY"/>
<dbReference type="VEuPathDB" id="FungiDB:MAPG_06815"/>
<feature type="domain" description="Aminotransferase class I/classII large" evidence="3">
    <location>
        <begin position="50"/>
        <end position="392"/>
    </location>
</feature>
<dbReference type="PANTHER" id="PTHR43510:SF1">
    <property type="entry name" value="AMINOTRANSFERASE FUNCTION, HYPOTHETICAL (EUROFUNG)"/>
    <property type="match status" value="1"/>
</dbReference>
<reference evidence="6" key="1">
    <citation type="submission" date="2010-05" db="EMBL/GenBank/DDBJ databases">
        <title>The genome sequence of Magnaporthe poae strain ATCC 64411.</title>
        <authorList>
            <person name="Ma L.-J."/>
            <person name="Dead R."/>
            <person name="Young S."/>
            <person name="Zeng Q."/>
            <person name="Koehrsen M."/>
            <person name="Alvarado L."/>
            <person name="Berlin A."/>
            <person name="Chapman S.B."/>
            <person name="Chen Z."/>
            <person name="Freedman E."/>
            <person name="Gellesch M."/>
            <person name="Goldberg J."/>
            <person name="Griggs A."/>
            <person name="Gujja S."/>
            <person name="Heilman E.R."/>
            <person name="Heiman D."/>
            <person name="Hepburn T."/>
            <person name="Howarth C."/>
            <person name="Jen D."/>
            <person name="Larson L."/>
            <person name="Mehta T."/>
            <person name="Neiman D."/>
            <person name="Pearson M."/>
            <person name="Roberts A."/>
            <person name="Saif S."/>
            <person name="Shea T."/>
            <person name="Shenoy N."/>
            <person name="Sisk P."/>
            <person name="Stolte C."/>
            <person name="Sykes S."/>
            <person name="Walk T."/>
            <person name="White J."/>
            <person name="Yandava C."/>
            <person name="Haas B."/>
            <person name="Nusbaum C."/>
            <person name="Birren B."/>
        </authorList>
    </citation>
    <scope>NUCLEOTIDE SEQUENCE [LARGE SCALE GENOMIC DNA]</scope>
    <source>
        <strain evidence="6">ATCC 64411 / 73-15</strain>
    </source>
</reference>
<evidence type="ECO:0000313" key="4">
    <source>
        <dbReference type="EMBL" id="KLU87824.1"/>
    </source>
</evidence>
<keyword evidence="2" id="KW-0663">Pyridoxal phosphate</keyword>
<protein>
    <recommendedName>
        <fullName evidence="3">Aminotransferase class I/classII large domain-containing protein</fullName>
    </recommendedName>
</protein>
<sequence>MVQIEPFAVEQWMDKYELTPGVLNIAETCAASISVQDLVKLSSEKDAALNPLVASSSRKLTYGAIRGSDTLRRNVASLYGAKDDADELSYENVLVTAGAIAANFLLFYTLTGPGDHVICVYPTYQQLYAVPESLGAEISLWRLEEANGYIPDVQELDHLVKTNTKLIVINNPNNPSGAPIPKSVLQGIVEIARKRDIWVLSDEVYRPLFHSLDVNDEAPPSALSMGYERTIVSGSMSKAYSLAGIRIGWLACRNNSLIESLAGARDYMVISVSQLDDRVASFALSLAVRPALIKRNLELARTNLSLLSAFVDKHSSVCSWVKPLAGTTAFVRFSKDGEPVDDEKLCIDVLRETKVMFVPGSTCFGNGKDFRGFVRIGYVCETGVLEAALGRLGDYLDKRF</sequence>